<name>A0A6J7IF98_9ZZZZ</name>
<organism evidence="1">
    <name type="scientific">freshwater metagenome</name>
    <dbReference type="NCBI Taxonomy" id="449393"/>
    <lineage>
        <taxon>unclassified sequences</taxon>
        <taxon>metagenomes</taxon>
        <taxon>ecological metagenomes</taxon>
    </lineage>
</organism>
<dbReference type="Gene3D" id="3.40.50.720">
    <property type="entry name" value="NAD(P)-binding Rossmann-like Domain"/>
    <property type="match status" value="1"/>
</dbReference>
<dbReference type="Pfam" id="PF06545">
    <property type="entry name" value="AllG"/>
    <property type="match status" value="1"/>
</dbReference>
<dbReference type="InterPro" id="IPR009499">
    <property type="entry name" value="AllG-like"/>
</dbReference>
<sequence>MSSVRTLPTSAQVVNLGLPAFTDAVLAQGAEALQVDWTIPAGGDPASVAALTTLYGTRSVAIDEANAEIVRILDRGVPFLTGVAPAREVVPGMGERMLLHSGPPIAYADVCDPMRRSMRAAVVAEGWALDVEGADKLLARGEITLDAANDHSTVVPMVTALGPTTPMWIADNTDAGTRGFAPVNQGPGDVAWFGRESQAAIDRLVFLRDVVQPRFSRIIDQVGPIDIMSLAGQGVQMGDDVHLRTQATTNLLIRNLLPAIAGLGNDPESLAMSRFLATSHLFFLTIAMAGAKSLTLAAEKVTGGTVVTTMARNGTTFGVKIAGSDTWHICDAPPVGNALYYSGYTEADAARDVGDSAVLELVGLGGAAAAGSPAVAGFLGGSMDDAARATREMRRICLAESTRFKLPTMDFSGTPVGVDVRKIIETGVRPKVTTGVLHVSSGAGQIGAGVATAPIEGFTAALITLADSGPA</sequence>
<dbReference type="EMBL" id="CAFBND010000008">
    <property type="protein sequence ID" value="CAB4929256.1"/>
    <property type="molecule type" value="Genomic_DNA"/>
</dbReference>
<protein>
    <submittedName>
        <fullName evidence="1">Unannotated protein</fullName>
    </submittedName>
</protein>
<evidence type="ECO:0000313" key="1">
    <source>
        <dbReference type="EMBL" id="CAB4929256.1"/>
    </source>
</evidence>
<dbReference type="Gene3D" id="3.90.1710.10">
    <property type="entry name" value="Enterococcus faecalis V583 domain"/>
    <property type="match status" value="1"/>
</dbReference>
<accession>A0A6J7IF98</accession>
<dbReference type="AlphaFoldDB" id="A0A6J7IF98"/>
<proteinExistence type="predicted"/>
<dbReference type="Gene3D" id="1.10.10.660">
    <property type="entry name" value="conserved protein of unknown function from Enterococcus faecalis V583"/>
    <property type="match status" value="1"/>
</dbReference>
<reference evidence="1" key="1">
    <citation type="submission" date="2020-05" db="EMBL/GenBank/DDBJ databases">
        <authorList>
            <person name="Chiriac C."/>
            <person name="Salcher M."/>
            <person name="Ghai R."/>
            <person name="Kavagutti S V."/>
        </authorList>
    </citation>
    <scope>NUCLEOTIDE SEQUENCE</scope>
</reference>
<dbReference type="InterPro" id="IPR024033">
    <property type="entry name" value="OXTCase_su_AllG_h-dom"/>
</dbReference>
<dbReference type="Gene3D" id="3.90.1700.10">
    <property type="entry name" value="v583 domain like"/>
    <property type="match status" value="1"/>
</dbReference>
<gene>
    <name evidence="1" type="ORF">UFOPK3752_00316</name>
</gene>